<proteinExistence type="predicted"/>
<gene>
    <name evidence="1" type="ORF">METZ01_LOCUS74382</name>
</gene>
<sequence length="71" mass="8249">AVGPSFAPFRELRADLMIQSNNIFSFEFITHTALPSFGNRRLRINFEDNVIVTNQGVELLYPRNERILLIR</sequence>
<feature type="non-terminal residue" evidence="1">
    <location>
        <position position="1"/>
    </location>
</feature>
<evidence type="ECO:0000313" key="1">
    <source>
        <dbReference type="EMBL" id="SVA21528.1"/>
    </source>
</evidence>
<dbReference type="AlphaFoldDB" id="A0A381U1L1"/>
<reference evidence="1" key="1">
    <citation type="submission" date="2018-05" db="EMBL/GenBank/DDBJ databases">
        <authorList>
            <person name="Lanie J.A."/>
            <person name="Ng W.-L."/>
            <person name="Kazmierczak K.M."/>
            <person name="Andrzejewski T.M."/>
            <person name="Davidsen T.M."/>
            <person name="Wayne K.J."/>
            <person name="Tettelin H."/>
            <person name="Glass J.I."/>
            <person name="Rusch D."/>
            <person name="Podicherti R."/>
            <person name="Tsui H.-C.T."/>
            <person name="Winkler M.E."/>
        </authorList>
    </citation>
    <scope>NUCLEOTIDE SEQUENCE</scope>
</reference>
<protein>
    <recommendedName>
        <fullName evidence="2">Peptidase M24 domain-containing protein</fullName>
    </recommendedName>
</protein>
<evidence type="ECO:0008006" key="2">
    <source>
        <dbReference type="Google" id="ProtNLM"/>
    </source>
</evidence>
<accession>A0A381U1L1</accession>
<organism evidence="1">
    <name type="scientific">marine metagenome</name>
    <dbReference type="NCBI Taxonomy" id="408172"/>
    <lineage>
        <taxon>unclassified sequences</taxon>
        <taxon>metagenomes</taxon>
        <taxon>ecological metagenomes</taxon>
    </lineage>
</organism>
<dbReference type="EMBL" id="UINC01005469">
    <property type="protein sequence ID" value="SVA21528.1"/>
    <property type="molecule type" value="Genomic_DNA"/>
</dbReference>
<name>A0A381U1L1_9ZZZZ</name>